<dbReference type="PANTHER" id="PTHR46579:SF1">
    <property type="entry name" value="F5_8 TYPE C DOMAIN-CONTAINING PROTEIN"/>
    <property type="match status" value="1"/>
</dbReference>
<protein>
    <submittedName>
        <fullName evidence="1">Uncharacterized protein</fullName>
    </submittedName>
</protein>
<reference evidence="1" key="1">
    <citation type="submission" date="2020-04" db="EMBL/GenBank/DDBJ databases">
        <authorList>
            <person name="Alioto T."/>
            <person name="Alioto T."/>
            <person name="Gomez Garrido J."/>
        </authorList>
    </citation>
    <scope>NUCLEOTIDE SEQUENCE</scope>
    <source>
        <strain evidence="1">A484AB</strain>
    </source>
</reference>
<comment type="caution">
    <text evidence="1">The sequence shown here is derived from an EMBL/GenBank/DDBJ whole genome shotgun (WGS) entry which is preliminary data.</text>
</comment>
<name>A0A6S7H5A0_PARCT</name>
<gene>
    <name evidence="1" type="ORF">PACLA_8A050815</name>
</gene>
<dbReference type="EMBL" id="CACRXK020001844">
    <property type="protein sequence ID" value="CAB3991401.1"/>
    <property type="molecule type" value="Genomic_DNA"/>
</dbReference>
<accession>A0A6S7H5A0</accession>
<proteinExistence type="predicted"/>
<organism evidence="1 2">
    <name type="scientific">Paramuricea clavata</name>
    <name type="common">Red gorgonian</name>
    <name type="synonym">Violescent sea-whip</name>
    <dbReference type="NCBI Taxonomy" id="317549"/>
    <lineage>
        <taxon>Eukaryota</taxon>
        <taxon>Metazoa</taxon>
        <taxon>Cnidaria</taxon>
        <taxon>Anthozoa</taxon>
        <taxon>Octocorallia</taxon>
        <taxon>Malacalcyonacea</taxon>
        <taxon>Plexauridae</taxon>
        <taxon>Paramuricea</taxon>
    </lineage>
</organism>
<evidence type="ECO:0000313" key="1">
    <source>
        <dbReference type="EMBL" id="CAB3991401.1"/>
    </source>
</evidence>
<dbReference type="OrthoDB" id="5988934at2759"/>
<dbReference type="Proteomes" id="UP001152795">
    <property type="component" value="Unassembled WGS sequence"/>
</dbReference>
<dbReference type="AlphaFoldDB" id="A0A6S7H5A0"/>
<sequence length="629" mass="71823">MSTGIMTRSASQAEGSFAEFAKMMDEYLKNSSIFKDVIVSAVNTAIDVKIQPLQEEIASLKDEVASLKSKFVIVEAKANENEQYSRRNNIRIFGLPEAKDENCYKIVIDLCKDELKIDVTSDDIDRAHCVRKLKQANALNVGEGQASSQPRAILVKLNGYFTKLKFMRGKRNLSCKRIYINEDLTKINHRLLLNVKELCSPGVKVYSVDGTVVARKHDRVYRIKEKHIHRKVLQLIGVEDPLLSWFESYLSNRKQRVVIDGQYSQWKNINAGIQVVRGRGNARVYPFDEDQKERMHHEMELLALEALEKKTPQFGVKGPSMLSKLGHFDLVHGFVPDFLHCSLLGVTRQLVSLWFDSNNHESPWYIGQPLKQKMYDNHLKDIVVPKEMEELYGVSHCSFNVHQLSHLAKSTQMCGLLWAVSTFVFESNNATLKNMIQGTQYVSDQVCQTYAIMKTLPLFMKQSVQVKAKVRNVSVDESLPLTEAVGGVVNRVVYEYNRFALNGKLYESDKYQRSTKRKNCYVNAKRQGRTLYCKINGLVTVKKCNCDIQHHEQCGCSKANVLACTLLNVLRDRLYKCTLLNITSDFISQVTESPEVVTLDMSEIISKCIKVCHNKKTYLIDMPNMVEME</sequence>
<keyword evidence="2" id="KW-1185">Reference proteome</keyword>
<dbReference type="Gene3D" id="3.30.70.1820">
    <property type="entry name" value="L1 transposable element, RRM domain"/>
    <property type="match status" value="1"/>
</dbReference>
<evidence type="ECO:0000313" key="2">
    <source>
        <dbReference type="Proteomes" id="UP001152795"/>
    </source>
</evidence>
<dbReference type="PANTHER" id="PTHR46579">
    <property type="entry name" value="F5/8 TYPE C DOMAIN-CONTAINING PROTEIN-RELATED"/>
    <property type="match status" value="1"/>
</dbReference>